<sequence length="1547" mass="172106">MSSAMSEHPRRIRKIQFGILSPDEIRNMSVTQKTNARERAVEAGITKYETWVNGQGVYGGVNDPRMGDLSDKDDPGHFGHIELARPVYHLGFLKTAITVLRCVCFHCSKVLGRSDEDARVRNAQKLQGQRRLEAMHKLCRTITKCDEETGCGGLQPKYKKKGSIGVEALFHEDDEAVAGDRKQSLSAAKAHEILQRISDDDVRRLGLNPEFARPDWFLVTVLPVPPPQVRPSVQVNDSARSEDDLTHQYVSVVKANRTLEELTRSGEAPHIIERYEELLQYAVNALFDNEAFVKDGVQATQRSGKPLKTFRQRLKSKEGRLRGNLMGKRVDFSARTVITADPNLSIDQVGVPRSIAKTLTVPERVAPFNVRALAELVRNGPDVWPGARFVIHADGRRVDLRFVKHLNDLALHPGFVVERHVRDDDVIVFNRQPSLHKMSIMGHRVKVLDHSTFRLNLSVTTPYNADFDGDEMNLHAPQSVAARAEVENLLMVHKNIVSPQSNKPVMGIVQDSLLACARITSRDTFVEKDLLFNLIMWTEWDGTIPTPAILKPKPLWTGKQVFSMVLPTTNYVGKSYRKNTADNDADGSVTVVSGVLVEGVLDKKALGTSAGGLVHTIWLEKGPEVARDFLNRAQCLVNQWMVNTSFSVGIGDTVADQETMRAIEKTIDEAKQKVKRLVQQGQQGELPTQPGRTVIESFEVFVNKVLNDTRQHAGLKVQDAISEKNNIKAMAVAGSKGNDINISQIIACVGQQNVEGKRIPYGFKRRTLPHFAKDDLGPESRGFVENSYLRGLSPQEFFFHAMGGREGLIDTACKTATVGYLQRRLVKSMESVMVRYDGTVRTNKGNVIQFLYGEDGVDGAWVEGQNLKLLLLDDTELRHYYSIFDLFFDEDPLLGGEAKNLRVRRGPKILFVCDDRAVGLDDTILSECQADPNMAALLEDELDQLKRDRDALRHIFAYREVSVKKADAFAQLPVNLDRLVWAAQRQFDCGPRLEIAVLDPRVALAGVGKLCSAIRKAKNPSLVGRENDNEDATLLFCILVRSRLACRRCVFDYRLTPSAFEWLMGEIETRFAGARVHSGEMCGVLAAQSIGQPATQMTLNTFHFAGVSAKNVTLGVPRLNEILNVTKSVKTPSLTIYLQNGGDEEVAREVQAHLEFATLGTVALLTQIVYDPDSNAVEDDRDVVEAYEMAPDEDYDPKAMSPWVLRVELDKEKIADKKLPMAAIAEAIRLEWGEDLHVIYSDDNADKLVLRIRIKTNNPAESNNNTTNDDDDDDDDDEWPFLRRVERAMLAELKLRGIEGVTKVYVKEEKRVAWDDRGALREVDEWVLETDGTNLAAVLSYPNVDHTRTVSNDIVEIFSVLGIEGTRCALLHFVREVLSFDNGYVNYRHLAVLCDTMCFRGTLMAISRHGINRGDAGPLLSASFEETVEILYKAAIFSQSDHLDGVTQNIMLGQLGVLGTGACDLLLDAAELENAVDLGGYADLPEATTKDDEDGFQPQTPYASTPTVPSPDINGGASPTPNWGDLEFSPSQPLLRFAGLQSNVSRL</sequence>
<dbReference type="CDD" id="cd02733">
    <property type="entry name" value="RNAP_II_RPB1_N"/>
    <property type="match status" value="1"/>
</dbReference>
<evidence type="ECO:0000256" key="2">
    <source>
        <dbReference type="ARBA" id="ARBA00006460"/>
    </source>
</evidence>
<comment type="function">
    <text evidence="11">DNA-dependent RNA polymerase catalyzes the transcription of DNA into RNA using the four ribonucleoside triphosphates as substrates.</text>
</comment>
<dbReference type="Gene3D" id="6.20.50.80">
    <property type="match status" value="1"/>
</dbReference>
<dbReference type="GO" id="GO:0006351">
    <property type="term" value="P:DNA-templated transcription"/>
    <property type="evidence" value="ECO:0007669"/>
    <property type="project" value="InterPro"/>
</dbReference>
<keyword evidence="3 11" id="KW-0240">DNA-directed RNA polymerase</keyword>
<dbReference type="InterPro" id="IPR000722">
    <property type="entry name" value="RNA_pol_asu"/>
</dbReference>
<comment type="catalytic activity">
    <reaction evidence="11">
        <text>RNA(n) + a ribonucleoside 5'-triphosphate = RNA(n+1) + diphosphate</text>
        <dbReference type="Rhea" id="RHEA:21248"/>
        <dbReference type="Rhea" id="RHEA-COMP:14527"/>
        <dbReference type="Rhea" id="RHEA-COMP:17342"/>
        <dbReference type="ChEBI" id="CHEBI:33019"/>
        <dbReference type="ChEBI" id="CHEBI:61557"/>
        <dbReference type="ChEBI" id="CHEBI:140395"/>
        <dbReference type="EC" id="2.7.7.6"/>
    </reaction>
</comment>
<dbReference type="InterPro" id="IPR007066">
    <property type="entry name" value="RNA_pol_Rpb1_3"/>
</dbReference>
<dbReference type="PANTHER" id="PTHR19376:SF37">
    <property type="entry name" value="DNA-DIRECTED RNA POLYMERASE II SUBUNIT RPB1"/>
    <property type="match status" value="1"/>
</dbReference>
<dbReference type="GO" id="GO:0003899">
    <property type="term" value="F:DNA-directed RNA polymerase activity"/>
    <property type="evidence" value="ECO:0007669"/>
    <property type="project" value="UniProtKB-EC"/>
</dbReference>
<dbReference type="Pfam" id="PF00623">
    <property type="entry name" value="RNA_pol_Rpb1_2"/>
    <property type="match status" value="1"/>
</dbReference>
<dbReference type="InterPro" id="IPR038120">
    <property type="entry name" value="Rpb1_funnel_sf"/>
</dbReference>
<reference evidence="14" key="1">
    <citation type="submission" date="2023-01" db="EMBL/GenBank/DDBJ databases">
        <title>Metagenome sequencing of chrysophaentin producing Chrysophaeum taylorii.</title>
        <authorList>
            <person name="Davison J."/>
            <person name="Bewley C."/>
        </authorList>
    </citation>
    <scope>NUCLEOTIDE SEQUENCE</scope>
    <source>
        <strain evidence="14">NIES-1699</strain>
    </source>
</reference>
<dbReference type="Gene3D" id="3.30.1360.140">
    <property type="match status" value="1"/>
</dbReference>
<comment type="similarity">
    <text evidence="2 11">Belongs to the RNA polymerase beta' chain family.</text>
</comment>
<dbReference type="NCBIfam" id="NF006336">
    <property type="entry name" value="PRK08566.1"/>
    <property type="match status" value="1"/>
</dbReference>
<dbReference type="Pfam" id="PF04997">
    <property type="entry name" value="RNA_pol_Rpb1_1"/>
    <property type="match status" value="1"/>
</dbReference>
<evidence type="ECO:0000256" key="4">
    <source>
        <dbReference type="ARBA" id="ARBA00022679"/>
    </source>
</evidence>
<feature type="compositionally biased region" description="Low complexity" evidence="12">
    <location>
        <begin position="1258"/>
        <end position="1267"/>
    </location>
</feature>
<dbReference type="Gene3D" id="3.30.1490.180">
    <property type="entry name" value="RNA polymerase ii"/>
    <property type="match status" value="1"/>
</dbReference>
<keyword evidence="7" id="KW-0862">Zinc</keyword>
<keyword evidence="6" id="KW-0479">Metal-binding</keyword>
<dbReference type="FunFam" id="2.40.40.20:FF:000019">
    <property type="entry name" value="DNA-directed RNA polymerase II subunit RPB1"/>
    <property type="match status" value="1"/>
</dbReference>
<gene>
    <name evidence="14" type="ORF">CTAYLR_010334</name>
</gene>
<dbReference type="Gene3D" id="1.10.132.30">
    <property type="match status" value="1"/>
</dbReference>
<feature type="compositionally biased region" description="Polar residues" evidence="12">
    <location>
        <begin position="1497"/>
        <end position="1507"/>
    </location>
</feature>
<dbReference type="InterPro" id="IPR007081">
    <property type="entry name" value="RNA_pol_Rpb1_5"/>
</dbReference>
<keyword evidence="8" id="KW-0460">Magnesium</keyword>
<evidence type="ECO:0000259" key="13">
    <source>
        <dbReference type="SMART" id="SM00663"/>
    </source>
</evidence>
<comment type="caution">
    <text evidence="14">The sequence shown here is derived from an EMBL/GenBank/DDBJ whole genome shotgun (WGS) entry which is preliminary data.</text>
</comment>
<dbReference type="InterPro" id="IPR038593">
    <property type="entry name" value="RNA_pol_Rpb1_7_sf"/>
</dbReference>
<dbReference type="Gene3D" id="1.10.274.100">
    <property type="entry name" value="RNA polymerase Rpb1, domain 3"/>
    <property type="match status" value="1"/>
</dbReference>
<keyword evidence="5 11" id="KW-0548">Nucleotidyltransferase</keyword>
<evidence type="ECO:0000313" key="15">
    <source>
        <dbReference type="Proteomes" id="UP001230188"/>
    </source>
</evidence>
<dbReference type="Gene3D" id="6.10.250.2940">
    <property type="match status" value="1"/>
</dbReference>
<evidence type="ECO:0000256" key="3">
    <source>
        <dbReference type="ARBA" id="ARBA00022478"/>
    </source>
</evidence>
<dbReference type="Gene3D" id="4.10.860.120">
    <property type="entry name" value="RNA polymerase II, clamp domain"/>
    <property type="match status" value="1"/>
</dbReference>
<dbReference type="InterPro" id="IPR007075">
    <property type="entry name" value="RNA_pol_Rpb1_6"/>
</dbReference>
<dbReference type="Pfam" id="PF04998">
    <property type="entry name" value="RNA_pol_Rpb1_5"/>
    <property type="match status" value="1"/>
</dbReference>
<dbReference type="Gene3D" id="2.40.40.20">
    <property type="match status" value="1"/>
</dbReference>
<dbReference type="InterPro" id="IPR006592">
    <property type="entry name" value="RNA_pol_N"/>
</dbReference>
<evidence type="ECO:0000256" key="10">
    <source>
        <dbReference type="ARBA" id="ARBA00023242"/>
    </source>
</evidence>
<feature type="compositionally biased region" description="Acidic residues" evidence="12">
    <location>
        <begin position="1268"/>
        <end position="1277"/>
    </location>
</feature>
<keyword evidence="9 11" id="KW-0804">Transcription</keyword>
<dbReference type="SUPFAM" id="SSF64484">
    <property type="entry name" value="beta and beta-prime subunits of DNA dependent RNA-polymerase"/>
    <property type="match status" value="1"/>
</dbReference>
<dbReference type="InterPro" id="IPR045867">
    <property type="entry name" value="DNA-dir_RpoC_beta_prime"/>
</dbReference>
<dbReference type="InterPro" id="IPR044893">
    <property type="entry name" value="RNA_pol_Rpb1_clamp_domain"/>
</dbReference>
<dbReference type="FunFam" id="1.10.132.30:FF:000001">
    <property type="entry name" value="DNA-directed RNA polymerase subunit"/>
    <property type="match status" value="1"/>
</dbReference>
<keyword evidence="15" id="KW-1185">Reference proteome</keyword>
<dbReference type="InterPro" id="IPR007073">
    <property type="entry name" value="RNA_pol_Rpb1_7"/>
</dbReference>
<dbReference type="GO" id="GO:0046872">
    <property type="term" value="F:metal ion binding"/>
    <property type="evidence" value="ECO:0007669"/>
    <property type="project" value="UniProtKB-KW"/>
</dbReference>
<evidence type="ECO:0000256" key="6">
    <source>
        <dbReference type="ARBA" id="ARBA00022723"/>
    </source>
</evidence>
<name>A0AAD7XL36_9STRA</name>
<protein>
    <recommendedName>
        <fullName evidence="11">DNA-directed RNA polymerase subunit</fullName>
        <ecNumber evidence="11">2.7.7.6</ecNumber>
    </recommendedName>
</protein>
<keyword evidence="4 11" id="KW-0808">Transferase</keyword>
<evidence type="ECO:0000256" key="5">
    <source>
        <dbReference type="ARBA" id="ARBA00022695"/>
    </source>
</evidence>
<dbReference type="GO" id="GO:0003677">
    <property type="term" value="F:DNA binding"/>
    <property type="evidence" value="ECO:0007669"/>
    <property type="project" value="InterPro"/>
</dbReference>
<keyword evidence="10" id="KW-0539">Nucleus</keyword>
<evidence type="ECO:0000256" key="7">
    <source>
        <dbReference type="ARBA" id="ARBA00022833"/>
    </source>
</evidence>
<evidence type="ECO:0000256" key="8">
    <source>
        <dbReference type="ARBA" id="ARBA00022842"/>
    </source>
</evidence>
<dbReference type="Pfam" id="PF04983">
    <property type="entry name" value="RNA_pol_Rpb1_3"/>
    <property type="match status" value="1"/>
</dbReference>
<feature type="domain" description="RNA polymerase N-terminal" evidence="13">
    <location>
        <begin position="215"/>
        <end position="520"/>
    </location>
</feature>
<dbReference type="Proteomes" id="UP001230188">
    <property type="component" value="Unassembled WGS sequence"/>
</dbReference>
<dbReference type="SMART" id="SM00663">
    <property type="entry name" value="RPOLA_N"/>
    <property type="match status" value="1"/>
</dbReference>
<dbReference type="PANTHER" id="PTHR19376">
    <property type="entry name" value="DNA-DIRECTED RNA POLYMERASE"/>
    <property type="match status" value="1"/>
</dbReference>
<dbReference type="EMBL" id="JAQMWT010000171">
    <property type="protein sequence ID" value="KAJ8608431.1"/>
    <property type="molecule type" value="Genomic_DNA"/>
</dbReference>
<dbReference type="Pfam" id="PF04992">
    <property type="entry name" value="RNA_pol_Rpb1_6"/>
    <property type="match status" value="1"/>
</dbReference>
<proteinExistence type="inferred from homology"/>
<evidence type="ECO:0000256" key="9">
    <source>
        <dbReference type="ARBA" id="ARBA00023163"/>
    </source>
</evidence>
<dbReference type="InterPro" id="IPR007080">
    <property type="entry name" value="RNA_pol_Rpb1_1"/>
</dbReference>
<feature type="region of interest" description="Disordered" evidence="12">
    <location>
        <begin position="1483"/>
        <end position="1528"/>
    </location>
</feature>
<feature type="region of interest" description="Disordered" evidence="12">
    <location>
        <begin position="1258"/>
        <end position="1277"/>
    </location>
</feature>
<dbReference type="InterPro" id="IPR007083">
    <property type="entry name" value="RNA_pol_Rpb1_4"/>
</dbReference>
<dbReference type="EC" id="2.7.7.6" evidence="11"/>
<evidence type="ECO:0000256" key="1">
    <source>
        <dbReference type="ARBA" id="ARBA00004123"/>
    </source>
</evidence>
<dbReference type="CDD" id="cd02584">
    <property type="entry name" value="RNAP_II_Rpb1_C"/>
    <property type="match status" value="1"/>
</dbReference>
<evidence type="ECO:0000256" key="11">
    <source>
        <dbReference type="RuleBase" id="RU004279"/>
    </source>
</evidence>
<dbReference type="Gene3D" id="1.10.150.390">
    <property type="match status" value="1"/>
</dbReference>
<dbReference type="FunFam" id="1.10.274.100:FF:000001">
    <property type="entry name" value="DNA-directed RNA polymerase subunit"/>
    <property type="match status" value="1"/>
</dbReference>
<comment type="subcellular location">
    <subcellularLocation>
        <location evidence="1">Nucleus</location>
    </subcellularLocation>
</comment>
<evidence type="ECO:0000256" key="12">
    <source>
        <dbReference type="SAM" id="MobiDB-lite"/>
    </source>
</evidence>
<dbReference type="GO" id="GO:0005665">
    <property type="term" value="C:RNA polymerase II, core complex"/>
    <property type="evidence" value="ECO:0007669"/>
    <property type="project" value="TreeGrafter"/>
</dbReference>
<accession>A0AAD7XL36</accession>
<organism evidence="14 15">
    <name type="scientific">Chrysophaeum taylorii</name>
    <dbReference type="NCBI Taxonomy" id="2483200"/>
    <lineage>
        <taxon>Eukaryota</taxon>
        <taxon>Sar</taxon>
        <taxon>Stramenopiles</taxon>
        <taxon>Ochrophyta</taxon>
        <taxon>Pelagophyceae</taxon>
        <taxon>Pelagomonadales</taxon>
        <taxon>Pelagomonadaceae</taxon>
        <taxon>Chrysophaeum</taxon>
    </lineage>
</organism>
<evidence type="ECO:0000313" key="14">
    <source>
        <dbReference type="EMBL" id="KAJ8608431.1"/>
    </source>
</evidence>
<dbReference type="Pfam" id="PF04990">
    <property type="entry name" value="RNA_pol_Rpb1_7"/>
    <property type="match status" value="1"/>
</dbReference>
<dbReference type="InterPro" id="IPR042102">
    <property type="entry name" value="RNA_pol_Rpb1_3_sf"/>
</dbReference>
<dbReference type="Pfam" id="PF05000">
    <property type="entry name" value="RNA_pol_Rpb1_4"/>
    <property type="match status" value="1"/>
</dbReference>